<evidence type="ECO:0000313" key="2">
    <source>
        <dbReference type="Proteomes" id="UP000827845"/>
    </source>
</evidence>
<proteinExistence type="predicted"/>
<protein>
    <submittedName>
        <fullName evidence="1">Uncharacterized protein</fullName>
    </submittedName>
</protein>
<accession>A0AAE8Y0T3</accession>
<name>A0AAE8Y0T3_9CAUD</name>
<dbReference type="Proteomes" id="UP000827845">
    <property type="component" value="Segment"/>
</dbReference>
<gene>
    <name evidence="1" type="ORF">HATV-3_gp39</name>
</gene>
<organism evidence="1 2">
    <name type="scientific">Haloarcula tailed virus 3</name>
    <dbReference type="NCBI Taxonomy" id="2877990"/>
    <lineage>
        <taxon>Viruses</taxon>
        <taxon>Duplodnaviria</taxon>
        <taxon>Heunggongvirae</taxon>
        <taxon>Uroviricota</taxon>
        <taxon>Caudoviricetes</taxon>
        <taxon>Kirjokansivirales</taxon>
        <taxon>Pyrstoviridae</taxon>
        <taxon>Hatrivirus</taxon>
        <taxon>Hatrivirus caudatum</taxon>
        <taxon>Hatrivirus HATV3</taxon>
    </lineage>
</organism>
<reference evidence="1" key="1">
    <citation type="submission" date="2021-05" db="EMBL/GenBank/DDBJ databases">
        <title>Diversity, taxonomy and evolution of archaeal viruses of the class Caudoviricetes.</title>
        <authorList>
            <person name="Liu Y."/>
            <person name="Demina T.A."/>
            <person name="Roux S."/>
            <person name="Aiewsakun P."/>
            <person name="Kazlauskas D."/>
            <person name="Simmonds P."/>
            <person name="Prangishvili D."/>
            <person name="Oksanen H.M."/>
            <person name="Krupovic M."/>
        </authorList>
    </citation>
    <scope>NUCLEOTIDE SEQUENCE</scope>
    <source>
        <strain evidence="1">HATV-3/30</strain>
    </source>
</reference>
<keyword evidence="2" id="KW-1185">Reference proteome</keyword>
<dbReference type="EMBL" id="MZ334527">
    <property type="protein sequence ID" value="UBF23389.1"/>
    <property type="molecule type" value="Genomic_DNA"/>
</dbReference>
<evidence type="ECO:0000313" key="1">
    <source>
        <dbReference type="EMBL" id="UBF23389.1"/>
    </source>
</evidence>
<sequence length="132" mass="15215">MIHTAELDLEQFGQDDVEGRPEQFWLDVFNYWVNHGYPIDSLLEAHSVIHKKQDSEDTAHVVLEVQTLSKPKDMADIVADETTMFACDCKGYQYHYSVDLDEKRLPDWGYCPHIDAVDPTVKAQNSESQRTL</sequence>